<reference evidence="2 3" key="1">
    <citation type="journal article" date="2012" name="J. Bacteriol.">
        <title>Complete Genome Sequence of Burkholderia sp. Strain GG4, a Betaproteobacterium That Reduces 3-Oxo-N-Acylhomoserine Lactones and Produces Different N-Acylhomoserine Lactones.</title>
        <authorList>
            <person name="Hong K.W."/>
            <person name="Koh C.L."/>
            <person name="Sam C.K."/>
            <person name="Yin W.F."/>
            <person name="Chan K.G."/>
        </authorList>
    </citation>
    <scope>NUCLEOTIDE SEQUENCE [LARGE SCALE GENOMIC DNA]</scope>
    <source>
        <strain evidence="2 3">GG4</strain>
    </source>
</reference>
<proteinExistence type="predicted"/>
<accession>A0A9W3PCM8</accession>
<dbReference type="KEGG" id="bct:GEM_5427"/>
<protein>
    <submittedName>
        <fullName evidence="2">Alginate regulatory protein AlgR3</fullName>
    </submittedName>
</protein>
<dbReference type="RefSeq" id="WP_014900566.1">
    <property type="nucleotide sequence ID" value="NC_018514.1"/>
</dbReference>
<feature type="compositionally biased region" description="Low complexity" evidence="1">
    <location>
        <begin position="91"/>
        <end position="122"/>
    </location>
</feature>
<evidence type="ECO:0000313" key="3">
    <source>
        <dbReference type="Proteomes" id="UP000032866"/>
    </source>
</evidence>
<evidence type="ECO:0000256" key="1">
    <source>
        <dbReference type="SAM" id="MobiDB-lite"/>
    </source>
</evidence>
<evidence type="ECO:0000313" key="2">
    <source>
        <dbReference type="EMBL" id="AFQ51811.1"/>
    </source>
</evidence>
<name>A0A9W3PCM8_BURCE</name>
<dbReference type="Proteomes" id="UP000032866">
    <property type="component" value="Chromosome 2"/>
</dbReference>
<dbReference type="EMBL" id="CP003775">
    <property type="protein sequence ID" value="AFQ51811.1"/>
    <property type="molecule type" value="Genomic_DNA"/>
</dbReference>
<dbReference type="AlphaFoldDB" id="A0A9W3PCM8"/>
<organism evidence="2 3">
    <name type="scientific">Burkholderia cepacia GG4</name>
    <dbReference type="NCBI Taxonomy" id="1009846"/>
    <lineage>
        <taxon>Bacteria</taxon>
        <taxon>Pseudomonadati</taxon>
        <taxon>Pseudomonadota</taxon>
        <taxon>Betaproteobacteria</taxon>
        <taxon>Burkholderiales</taxon>
        <taxon>Burkholderiaceae</taxon>
        <taxon>Burkholderia</taxon>
        <taxon>Burkholderia cepacia complex</taxon>
    </lineage>
</organism>
<sequence>MPNALIYCAATTTPASGVDTEAQGAPVITAFNRRTHGRAFLVASVAYFNLSNPASAAYTEAWMSDHDVNAYAQQAKHPRVAANTPTAVKQAPKAARPPSKAPAAAHPGATHAAKPHAAPAQARTSHHVGSADSKLQVAAHPKGPRAAHTGTATLH</sequence>
<gene>
    <name evidence="2" type="ORF">GEM_5427</name>
</gene>
<feature type="region of interest" description="Disordered" evidence="1">
    <location>
        <begin position="76"/>
        <end position="155"/>
    </location>
</feature>